<evidence type="ECO:0000256" key="2">
    <source>
        <dbReference type="ARBA" id="ARBA00009370"/>
    </source>
</evidence>
<keyword evidence="3" id="KW-0645">Protease</keyword>
<comment type="subcellular location">
    <subcellularLocation>
        <location evidence="1">Cell membrane</location>
        <topology evidence="1">Single-pass type II membrane protein</topology>
    </subcellularLocation>
    <subcellularLocation>
        <location evidence="3">Membrane</location>
        <topology evidence="3">Single-pass type II membrane protein</topology>
    </subcellularLocation>
</comment>
<feature type="transmembrane region" description="Helical" evidence="3">
    <location>
        <begin position="20"/>
        <end position="40"/>
    </location>
</feature>
<keyword evidence="3" id="KW-0812">Transmembrane</keyword>
<dbReference type="NCBIfam" id="TIGR02227">
    <property type="entry name" value="sigpep_I_bact"/>
    <property type="match status" value="1"/>
</dbReference>
<dbReference type="Proteomes" id="UP001291653">
    <property type="component" value="Unassembled WGS sequence"/>
</dbReference>
<gene>
    <name evidence="6" type="primary">lepB</name>
    <name evidence="6" type="ORF">SYYSPA8_31920</name>
</gene>
<dbReference type="EMBL" id="BSBI01000017">
    <property type="protein sequence ID" value="GLF99003.1"/>
    <property type="molecule type" value="Genomic_DNA"/>
</dbReference>
<dbReference type="EC" id="3.4.21.89" evidence="3"/>
<name>A0ABQ5P8U7_9ACTN</name>
<feature type="domain" description="Peptidase S26" evidence="5">
    <location>
        <begin position="33"/>
        <end position="181"/>
    </location>
</feature>
<dbReference type="PROSITE" id="PS51257">
    <property type="entry name" value="PROKAR_LIPOPROTEIN"/>
    <property type="match status" value="1"/>
</dbReference>
<evidence type="ECO:0000256" key="1">
    <source>
        <dbReference type="ARBA" id="ARBA00004401"/>
    </source>
</evidence>
<evidence type="ECO:0000313" key="6">
    <source>
        <dbReference type="EMBL" id="GLF99003.1"/>
    </source>
</evidence>
<keyword evidence="7" id="KW-1185">Reference proteome</keyword>
<organism evidence="6 7">
    <name type="scientific">Streptomyces yaizuensis</name>
    <dbReference type="NCBI Taxonomy" id="2989713"/>
    <lineage>
        <taxon>Bacteria</taxon>
        <taxon>Bacillati</taxon>
        <taxon>Actinomycetota</taxon>
        <taxon>Actinomycetes</taxon>
        <taxon>Kitasatosporales</taxon>
        <taxon>Streptomycetaceae</taxon>
        <taxon>Streptomyces</taxon>
    </lineage>
</organism>
<keyword evidence="3" id="KW-0378">Hydrolase</keyword>
<dbReference type="SUPFAM" id="SSF51306">
    <property type="entry name" value="LexA/Signal peptidase"/>
    <property type="match status" value="1"/>
</dbReference>
<dbReference type="CDD" id="cd06530">
    <property type="entry name" value="S26_SPase_I"/>
    <property type="match status" value="1"/>
</dbReference>
<dbReference type="PANTHER" id="PTHR43390">
    <property type="entry name" value="SIGNAL PEPTIDASE I"/>
    <property type="match status" value="1"/>
</dbReference>
<protein>
    <recommendedName>
        <fullName evidence="3">Signal peptidase I</fullName>
        <ecNumber evidence="3">3.4.21.89</ecNumber>
    </recommendedName>
</protein>
<proteinExistence type="inferred from homology"/>
<keyword evidence="3" id="KW-1133">Transmembrane helix</keyword>
<comment type="caution">
    <text evidence="6">The sequence shown here is derived from an EMBL/GenBank/DDBJ whole genome shotgun (WGS) entry which is preliminary data.</text>
</comment>
<accession>A0ABQ5P8U7</accession>
<feature type="region of interest" description="Disordered" evidence="4">
    <location>
        <begin position="233"/>
        <end position="256"/>
    </location>
</feature>
<evidence type="ECO:0000313" key="7">
    <source>
        <dbReference type="Proteomes" id="UP001291653"/>
    </source>
</evidence>
<dbReference type="InterPro" id="IPR036286">
    <property type="entry name" value="LexA/Signal_pep-like_sf"/>
</dbReference>
<reference evidence="6 7" key="1">
    <citation type="submission" date="2022-10" db="EMBL/GenBank/DDBJ databases">
        <title>Draft genome sequence of Streptomyces sp. YSPA8.</title>
        <authorList>
            <person name="Moriuchi R."/>
            <person name="Dohra H."/>
            <person name="Yamamura H."/>
            <person name="Kodani S."/>
        </authorList>
    </citation>
    <scope>NUCLEOTIDE SEQUENCE [LARGE SCALE GENOMIC DNA]</scope>
    <source>
        <strain evidence="6 7">YSPA8</strain>
    </source>
</reference>
<feature type="compositionally biased region" description="Low complexity" evidence="4">
    <location>
        <begin position="247"/>
        <end position="256"/>
    </location>
</feature>
<dbReference type="Gene3D" id="2.10.109.10">
    <property type="entry name" value="Umud Fragment, subunit A"/>
    <property type="match status" value="1"/>
</dbReference>
<dbReference type="PANTHER" id="PTHR43390:SF1">
    <property type="entry name" value="CHLOROPLAST PROCESSING PEPTIDASE"/>
    <property type="match status" value="1"/>
</dbReference>
<keyword evidence="3" id="KW-0472">Membrane</keyword>
<comment type="catalytic activity">
    <reaction evidence="3">
        <text>Cleavage of hydrophobic, N-terminal signal or leader sequences from secreted and periplasmic proteins.</text>
        <dbReference type="EC" id="3.4.21.89"/>
    </reaction>
</comment>
<comment type="similarity">
    <text evidence="2 3">Belongs to the peptidase S26 family.</text>
</comment>
<evidence type="ECO:0000256" key="4">
    <source>
        <dbReference type="SAM" id="MobiDB-lite"/>
    </source>
</evidence>
<dbReference type="RefSeq" id="WP_323450958.1">
    <property type="nucleotide sequence ID" value="NZ_BSBI01000017.1"/>
</dbReference>
<dbReference type="Pfam" id="PF10502">
    <property type="entry name" value="Peptidase_S26"/>
    <property type="match status" value="1"/>
</dbReference>
<evidence type="ECO:0000256" key="3">
    <source>
        <dbReference type="RuleBase" id="RU362042"/>
    </source>
</evidence>
<dbReference type="PRINTS" id="PR00727">
    <property type="entry name" value="LEADERPTASE"/>
</dbReference>
<dbReference type="InterPro" id="IPR019533">
    <property type="entry name" value="Peptidase_S26"/>
</dbReference>
<evidence type="ECO:0000259" key="5">
    <source>
        <dbReference type="Pfam" id="PF10502"/>
    </source>
</evidence>
<dbReference type="InterPro" id="IPR000223">
    <property type="entry name" value="Pept_S26A_signal_pept_1"/>
</dbReference>
<sequence length="256" mass="26027">MGSDGTKGGHGRLGRVLSGLAVAVGCLLFLGGFGWGALVYQPYTVPTDSMAPTVRPGDRVLAERIDGDAARRGDIVVFEDPGWGGGPMLKRVVGIGGDTVACCGEDGRLTVGGRAVDEPYLSASAAGGSPDAFTAKVPEGHLFLLGDERLGSLDSRAHLADVGRGSVPRSTVKGRLDAFAWPLRGGMIERPEGFAALPGGVSQPGPIRLITLSIAAGAVLIVAGAAHGPLTRRLSGGERGTRGTRGGRAVSGVGRR</sequence>